<dbReference type="Pfam" id="PF08242">
    <property type="entry name" value="Methyltransf_12"/>
    <property type="match status" value="1"/>
</dbReference>
<proteinExistence type="predicted"/>
<evidence type="ECO:0000259" key="1">
    <source>
        <dbReference type="Pfam" id="PF08242"/>
    </source>
</evidence>
<reference evidence="2 3" key="1">
    <citation type="journal article" date="2017" name="Front. Microbiol.">
        <title>Phaeobacter piscinae sp. nov., a species of the Roseobacter group and potential aquaculture probiont.</title>
        <authorList>
            <person name="Sonnenschein E.C."/>
            <person name="Phippen C.B.W."/>
            <person name="Nielsen K.F."/>
            <person name="Mateiu R.V."/>
            <person name="Melchiorsen J."/>
            <person name="Gram L."/>
            <person name="Overmann J."/>
            <person name="Freese H.M."/>
        </authorList>
    </citation>
    <scope>NUCLEOTIDE SEQUENCE [LARGE SCALE GENOMIC DNA]</scope>
    <source>
        <strain evidence="2 3">P88</strain>
    </source>
</reference>
<dbReference type="InterPro" id="IPR029063">
    <property type="entry name" value="SAM-dependent_MTases_sf"/>
</dbReference>
<gene>
    <name evidence="2" type="primary">bioC</name>
    <name evidence="2" type="ORF">PhaeoP88_00965</name>
</gene>
<dbReference type="RefSeq" id="WP_102883193.1">
    <property type="nucleotide sequence ID" value="NZ_CP010725.1"/>
</dbReference>
<evidence type="ECO:0000313" key="3">
    <source>
        <dbReference type="Proteomes" id="UP000236447"/>
    </source>
</evidence>
<protein>
    <submittedName>
        <fullName evidence="2">Putative biotin synthesis protein BioC</fullName>
    </submittedName>
</protein>
<dbReference type="SUPFAM" id="SSF53335">
    <property type="entry name" value="S-adenosyl-L-methionine-dependent methyltransferases"/>
    <property type="match status" value="1"/>
</dbReference>
<reference evidence="2 3" key="2">
    <citation type="journal article" date="2017" name="Genome Biol. Evol.">
        <title>Trajectories and Drivers of Genome Evolution in Surface-Associated Marine Phaeobacter.</title>
        <authorList>
            <person name="Freese H.M."/>
            <person name="Sikorski J."/>
            <person name="Bunk B."/>
            <person name="Scheuner C."/>
            <person name="Meier-Kolthoff J.P."/>
            <person name="Sproer C."/>
            <person name="Gram L."/>
            <person name="Overmann J."/>
        </authorList>
    </citation>
    <scope>NUCLEOTIDE SEQUENCE [LARGE SCALE GENOMIC DNA]</scope>
    <source>
        <strain evidence="2 3">P88</strain>
    </source>
</reference>
<sequence length="262" mass="28349">MKDLTPPAVDTARVARAFRRGLGSYHGAASAQAQIAAELSALLAKHVGQTPFSHLFEFGVGTGHLTDALLRDLSVARLTLNDLVPEAEAGLVSIMKVHGQSASFLPGRIEGISLPETLDLIAAASVVQWVSDLPFLLRRFEAALCPGGWLALSGFGSAHFHELVALGSDAAAPNYMDHHQWAGVLPEGLQLIELRQAPIVLRFDSPRAVLRHLRDTGVNGQSRGGWSRGRLQAFEDAYRSRFPHQGGVRLTYDPVLMLARRV</sequence>
<organism evidence="2 3">
    <name type="scientific">Phaeobacter inhibens</name>
    <dbReference type="NCBI Taxonomy" id="221822"/>
    <lineage>
        <taxon>Bacteria</taxon>
        <taxon>Pseudomonadati</taxon>
        <taxon>Pseudomonadota</taxon>
        <taxon>Alphaproteobacteria</taxon>
        <taxon>Rhodobacterales</taxon>
        <taxon>Roseobacteraceae</taxon>
        <taxon>Phaeobacter</taxon>
    </lineage>
</organism>
<dbReference type="AlphaFoldDB" id="A0A2I7K722"/>
<dbReference type="Gene3D" id="3.40.50.150">
    <property type="entry name" value="Vaccinia Virus protein VP39"/>
    <property type="match status" value="1"/>
</dbReference>
<dbReference type="CDD" id="cd02440">
    <property type="entry name" value="AdoMet_MTases"/>
    <property type="match status" value="1"/>
</dbReference>
<name>A0A2I7K722_9RHOB</name>
<dbReference type="EMBL" id="CP010725">
    <property type="protein sequence ID" value="AUQ98353.1"/>
    <property type="molecule type" value="Genomic_DNA"/>
</dbReference>
<evidence type="ECO:0000313" key="2">
    <source>
        <dbReference type="EMBL" id="AUQ98353.1"/>
    </source>
</evidence>
<dbReference type="InterPro" id="IPR013217">
    <property type="entry name" value="Methyltransf_12"/>
</dbReference>
<accession>A0A2I7K722</accession>
<dbReference type="Proteomes" id="UP000236447">
    <property type="component" value="Chromosome"/>
</dbReference>
<feature type="domain" description="Methyltransferase type 12" evidence="1">
    <location>
        <begin position="57"/>
        <end position="150"/>
    </location>
</feature>